<evidence type="ECO:0000313" key="2">
    <source>
        <dbReference type="Proteomes" id="UP000274212"/>
    </source>
</evidence>
<dbReference type="AlphaFoldDB" id="A0A3M5RL64"/>
<dbReference type="EMBL" id="RBTT01000125">
    <property type="protein sequence ID" value="RMU09720.1"/>
    <property type="molecule type" value="Genomic_DNA"/>
</dbReference>
<dbReference type="Gene3D" id="3.40.1420.10">
    <property type="entry name" value="Inhibitor of vertebrate lysozyme"/>
    <property type="match status" value="1"/>
</dbReference>
<name>A0A3M5RL64_9PSED</name>
<accession>A0A3M5RL64</accession>
<protein>
    <recommendedName>
        <fullName evidence="3">Inhibitor of vertebrate lysozyme</fullName>
    </recommendedName>
</protein>
<dbReference type="Pfam" id="PF08816">
    <property type="entry name" value="Ivy"/>
    <property type="match status" value="1"/>
</dbReference>
<sequence length="219" mass="25235">MGTKKEYHHVELGYHVSDHRHYRCSTGLWRYRWYGYWYRQDPVRRVPGDVRCIVLLRSSWSRLNMHTSFRTLAAALLMGGSAIVMAANDGQSRVNELLSSAPEYRTTWAKVVKKEERLPEWVLNLSGASEQQMTATSENRDKYLVGPLCETADTCKSKRLIVAFSLDKEDAHAMLVEVPAGLPADKSPTRHATYRYLGKPDEGMQKLLNEELRKDPNWY</sequence>
<gene>
    <name evidence="1" type="ORF">ALP36_05636</name>
</gene>
<evidence type="ECO:0000313" key="1">
    <source>
        <dbReference type="EMBL" id="RMU09720.1"/>
    </source>
</evidence>
<evidence type="ECO:0008006" key="3">
    <source>
        <dbReference type="Google" id="ProtNLM"/>
    </source>
</evidence>
<reference evidence="1 2" key="1">
    <citation type="submission" date="2018-08" db="EMBL/GenBank/DDBJ databases">
        <title>Recombination of ecologically and evolutionarily significant loci maintains genetic cohesion in the Pseudomonas syringae species complex.</title>
        <authorList>
            <person name="Dillon M."/>
            <person name="Thakur S."/>
            <person name="Almeida R.N.D."/>
            <person name="Weir B.S."/>
            <person name="Guttman D.S."/>
        </authorList>
    </citation>
    <scope>NUCLEOTIDE SEQUENCE [LARGE SCALE GENOMIC DNA]</scope>
    <source>
        <strain evidence="1 2">ICMP 9829</strain>
    </source>
</reference>
<proteinExistence type="predicted"/>
<dbReference type="SUPFAM" id="SSF89872">
    <property type="entry name" value="Inhibitor of vertebrate lysozyme, Ivy"/>
    <property type="match status" value="1"/>
</dbReference>
<organism evidence="1 2">
    <name type="scientific">Pseudomonas syringae pv. coriandricola</name>
    <dbReference type="NCBI Taxonomy" id="264453"/>
    <lineage>
        <taxon>Bacteria</taxon>
        <taxon>Pseudomonadati</taxon>
        <taxon>Pseudomonadota</taxon>
        <taxon>Gammaproteobacteria</taxon>
        <taxon>Pseudomonadales</taxon>
        <taxon>Pseudomonadaceae</taxon>
        <taxon>Pseudomonas</taxon>
    </lineage>
</organism>
<dbReference type="InterPro" id="IPR036501">
    <property type="entry name" value="Inhibitor_vert_lysozyme_sf"/>
</dbReference>
<comment type="caution">
    <text evidence="1">The sequence shown here is derived from an EMBL/GenBank/DDBJ whole genome shotgun (WGS) entry which is preliminary data.</text>
</comment>
<dbReference type="Proteomes" id="UP000274212">
    <property type="component" value="Unassembled WGS sequence"/>
</dbReference>